<dbReference type="GO" id="GO:0003676">
    <property type="term" value="F:nucleic acid binding"/>
    <property type="evidence" value="ECO:0007669"/>
    <property type="project" value="InterPro"/>
</dbReference>
<feature type="signal peptide" evidence="3">
    <location>
        <begin position="1"/>
        <end position="23"/>
    </location>
</feature>
<dbReference type="GO" id="GO:0005615">
    <property type="term" value="C:extracellular space"/>
    <property type="evidence" value="ECO:0000318"/>
    <property type="project" value="GO_Central"/>
</dbReference>
<dbReference type="InterPro" id="IPR014044">
    <property type="entry name" value="CAP_dom"/>
</dbReference>
<organism evidence="5 6">
    <name type="scientific">Capsicum annuum</name>
    <name type="common">Capsicum pepper</name>
    <dbReference type="NCBI Taxonomy" id="4072"/>
    <lineage>
        <taxon>Eukaryota</taxon>
        <taxon>Viridiplantae</taxon>
        <taxon>Streptophyta</taxon>
        <taxon>Embryophyta</taxon>
        <taxon>Tracheophyta</taxon>
        <taxon>Spermatophyta</taxon>
        <taxon>Magnoliopsida</taxon>
        <taxon>eudicotyledons</taxon>
        <taxon>Gunneridae</taxon>
        <taxon>Pentapetalae</taxon>
        <taxon>asterids</taxon>
        <taxon>lamiids</taxon>
        <taxon>Solanales</taxon>
        <taxon>Solanaceae</taxon>
        <taxon>Solanoideae</taxon>
        <taxon>Capsiceae</taxon>
        <taxon>Capsicum</taxon>
    </lineage>
</organism>
<dbReference type="InterPro" id="IPR054722">
    <property type="entry name" value="PolX-like_BBD"/>
</dbReference>
<keyword evidence="1" id="KW-0611">Plant defense</keyword>
<evidence type="ECO:0000313" key="5">
    <source>
        <dbReference type="EMBL" id="PHT64218.1"/>
    </source>
</evidence>
<keyword evidence="3" id="KW-0732">Signal</keyword>
<evidence type="ECO:0000256" key="2">
    <source>
        <dbReference type="SAM" id="MobiDB-lite"/>
    </source>
</evidence>
<dbReference type="InterPro" id="IPR036875">
    <property type="entry name" value="Znf_CCHC_sf"/>
</dbReference>
<evidence type="ECO:0000256" key="3">
    <source>
        <dbReference type="SAM" id="SignalP"/>
    </source>
</evidence>
<dbReference type="PROSITE" id="PS01009">
    <property type="entry name" value="CRISP_1"/>
    <property type="match status" value="1"/>
</dbReference>
<reference evidence="5 6" key="1">
    <citation type="journal article" date="2014" name="Nat. Genet.">
        <title>Genome sequence of the hot pepper provides insights into the evolution of pungency in Capsicum species.</title>
        <authorList>
            <person name="Kim S."/>
            <person name="Park M."/>
            <person name="Yeom S.I."/>
            <person name="Kim Y.M."/>
            <person name="Lee J.M."/>
            <person name="Lee H.A."/>
            <person name="Seo E."/>
            <person name="Choi J."/>
            <person name="Cheong K."/>
            <person name="Kim K.T."/>
            <person name="Jung K."/>
            <person name="Lee G.W."/>
            <person name="Oh S.K."/>
            <person name="Bae C."/>
            <person name="Kim S.B."/>
            <person name="Lee H.Y."/>
            <person name="Kim S.Y."/>
            <person name="Kim M.S."/>
            <person name="Kang B.C."/>
            <person name="Jo Y.D."/>
            <person name="Yang H.B."/>
            <person name="Jeong H.J."/>
            <person name="Kang W.H."/>
            <person name="Kwon J.K."/>
            <person name="Shin C."/>
            <person name="Lim J.Y."/>
            <person name="Park J.H."/>
            <person name="Huh J.H."/>
            <person name="Kim J.S."/>
            <person name="Kim B.D."/>
            <person name="Cohen O."/>
            <person name="Paran I."/>
            <person name="Suh M.C."/>
            <person name="Lee S.B."/>
            <person name="Kim Y.K."/>
            <person name="Shin Y."/>
            <person name="Noh S.J."/>
            <person name="Park J."/>
            <person name="Seo Y.S."/>
            <person name="Kwon S.Y."/>
            <person name="Kim H.A."/>
            <person name="Park J.M."/>
            <person name="Kim H.J."/>
            <person name="Choi S.B."/>
            <person name="Bosland P.W."/>
            <person name="Reeves G."/>
            <person name="Jo S.H."/>
            <person name="Lee B.W."/>
            <person name="Cho H.T."/>
            <person name="Choi H.S."/>
            <person name="Lee M.S."/>
            <person name="Yu Y."/>
            <person name="Do Choi Y."/>
            <person name="Park B.S."/>
            <person name="van Deynze A."/>
            <person name="Ashrafi H."/>
            <person name="Hill T."/>
            <person name="Kim W.T."/>
            <person name="Pai H.S."/>
            <person name="Ahn H.K."/>
            <person name="Yeam I."/>
            <person name="Giovannoni J.J."/>
            <person name="Rose J.K."/>
            <person name="Sorensen I."/>
            <person name="Lee S.J."/>
            <person name="Kim R.W."/>
            <person name="Choi I.Y."/>
            <person name="Choi B.S."/>
            <person name="Lim J.S."/>
            <person name="Lee Y.H."/>
            <person name="Choi D."/>
        </authorList>
    </citation>
    <scope>NUCLEOTIDE SEQUENCE [LARGE SCALE GENOMIC DNA]</scope>
    <source>
        <strain evidence="6">cv. CM334</strain>
    </source>
</reference>
<dbReference type="PANTHER" id="PTHR47592:SF24">
    <property type="entry name" value="BNACNNG30200D PROTEIN"/>
    <property type="match status" value="1"/>
</dbReference>
<dbReference type="Gramene" id="PHT64218">
    <property type="protein sequence ID" value="PHT64218"/>
    <property type="gene ID" value="T459_31888"/>
</dbReference>
<keyword evidence="6" id="KW-1185">Reference proteome</keyword>
<dbReference type="PRINTS" id="PR00837">
    <property type="entry name" value="V5TPXLIKE"/>
</dbReference>
<dbReference type="EMBL" id="AYRZ02000017">
    <property type="protein sequence ID" value="PHT64218.1"/>
    <property type="molecule type" value="Genomic_DNA"/>
</dbReference>
<proteinExistence type="predicted"/>
<dbReference type="SMART" id="SM00198">
    <property type="entry name" value="SCP"/>
    <property type="match status" value="1"/>
</dbReference>
<evidence type="ECO:0000313" key="6">
    <source>
        <dbReference type="Proteomes" id="UP000222542"/>
    </source>
</evidence>
<dbReference type="PANTHER" id="PTHR47592">
    <property type="entry name" value="PBF68 PROTEIN"/>
    <property type="match status" value="1"/>
</dbReference>
<protein>
    <submittedName>
        <fullName evidence="5">Pathogenesis-related protein 1C</fullName>
    </submittedName>
</protein>
<evidence type="ECO:0000259" key="4">
    <source>
        <dbReference type="SMART" id="SM00198"/>
    </source>
</evidence>
<comment type="caution">
    <text evidence="5">The sequence shown here is derived from an EMBL/GenBank/DDBJ whole genome shotgun (WGS) entry which is preliminary data.</text>
</comment>
<evidence type="ECO:0000256" key="1">
    <source>
        <dbReference type="ARBA" id="ARBA00023265"/>
    </source>
</evidence>
<dbReference type="GO" id="GO:0008270">
    <property type="term" value="F:zinc ion binding"/>
    <property type="evidence" value="ECO:0007669"/>
    <property type="project" value="InterPro"/>
</dbReference>
<name>A0A2G2Y3A8_CAPAN</name>
<accession>A0A2G2Y3A8</accession>
<reference evidence="5 6" key="2">
    <citation type="journal article" date="2017" name="Genome Biol.">
        <title>New reference genome sequences of hot pepper reveal the massive evolution of plant disease-resistance genes by retroduplication.</title>
        <authorList>
            <person name="Kim S."/>
            <person name="Park J."/>
            <person name="Yeom S.I."/>
            <person name="Kim Y.M."/>
            <person name="Seo E."/>
            <person name="Kim K.T."/>
            <person name="Kim M.S."/>
            <person name="Lee J.M."/>
            <person name="Cheong K."/>
            <person name="Shin H.S."/>
            <person name="Kim S.B."/>
            <person name="Han K."/>
            <person name="Lee J."/>
            <person name="Park M."/>
            <person name="Lee H.A."/>
            <person name="Lee H.Y."/>
            <person name="Lee Y."/>
            <person name="Oh S."/>
            <person name="Lee J.H."/>
            <person name="Choi E."/>
            <person name="Choi E."/>
            <person name="Lee S.E."/>
            <person name="Jeon J."/>
            <person name="Kim H."/>
            <person name="Choi G."/>
            <person name="Song H."/>
            <person name="Lee J."/>
            <person name="Lee S.C."/>
            <person name="Kwon J.K."/>
            <person name="Lee H.Y."/>
            <person name="Koo N."/>
            <person name="Hong Y."/>
            <person name="Kim R.W."/>
            <person name="Kang W.H."/>
            <person name="Huh J.H."/>
            <person name="Kang B.C."/>
            <person name="Yang T.J."/>
            <person name="Lee Y.H."/>
            <person name="Bennetzen J.L."/>
            <person name="Choi D."/>
        </authorList>
    </citation>
    <scope>NUCLEOTIDE SEQUENCE [LARGE SCALE GENOMIC DNA]</scope>
    <source>
        <strain evidence="6">cv. CM334</strain>
    </source>
</reference>
<dbReference type="InterPro" id="IPR018244">
    <property type="entry name" value="Allrgn_V5/Tpx1_CS"/>
</dbReference>
<dbReference type="SUPFAM" id="SSF55797">
    <property type="entry name" value="PR-1-like"/>
    <property type="match status" value="1"/>
</dbReference>
<dbReference type="InterPro" id="IPR001283">
    <property type="entry name" value="CRISP-related"/>
</dbReference>
<dbReference type="CDD" id="cd05381">
    <property type="entry name" value="CAP_PR-1"/>
    <property type="match status" value="1"/>
</dbReference>
<dbReference type="Pfam" id="PF00188">
    <property type="entry name" value="CAP"/>
    <property type="match status" value="1"/>
</dbReference>
<feature type="region of interest" description="Disordered" evidence="2">
    <location>
        <begin position="162"/>
        <end position="186"/>
    </location>
</feature>
<sequence length="326" mass="36401">MEISKLSTFVVFMVLAMAHSSLAQNLPQDIVLAHNNARAQVGVPLPPLTWNDTVAAYANQYASTRLAECTLVHSDSPYGENLAMGYGDFSAVEAVNMWVGEKPNYDYDSNSCKQDMCGHYTQVIWQNTLQVGCARLKCDNEDNKAAERRSKGNSTINGEHIVEDYQNNSNKRKKAEKGSNQPKKKFKGKCFNYDKIGHKSTDCRSPKKGRKNNQANMIESNKECDNLCAMFLECNLVGNPREWWMDSGATRYVCANKELFSSFAPAQVEEMIYMANSATAKVEGTGKVCLKMTSGKILTLNNVLYVPELRRNLISVSLKTRTNSNV</sequence>
<dbReference type="InterPro" id="IPR035940">
    <property type="entry name" value="CAP_sf"/>
</dbReference>
<dbReference type="SUPFAM" id="SSF57756">
    <property type="entry name" value="Retrovirus zinc finger-like domains"/>
    <property type="match status" value="1"/>
</dbReference>
<keyword evidence="1" id="KW-0568">Pathogenesis-related protein</keyword>
<dbReference type="Proteomes" id="UP000222542">
    <property type="component" value="Unassembled WGS sequence"/>
</dbReference>
<feature type="domain" description="SCP" evidence="4">
    <location>
        <begin position="25"/>
        <end position="173"/>
    </location>
</feature>
<dbReference type="SMR" id="A0A2G2Y3A8"/>
<gene>
    <name evidence="5" type="ORF">T459_31888</name>
</gene>
<dbReference type="AlphaFoldDB" id="A0A2G2Y3A8"/>
<dbReference type="Gene3D" id="3.40.33.10">
    <property type="entry name" value="CAP"/>
    <property type="match status" value="1"/>
</dbReference>
<dbReference type="FunFam" id="3.40.33.10:FF:000004">
    <property type="entry name" value="CAP, cysteine-rich secretory protein, antigen 5"/>
    <property type="match status" value="1"/>
</dbReference>
<feature type="chain" id="PRO_5013881814" evidence="3">
    <location>
        <begin position="24"/>
        <end position="326"/>
    </location>
</feature>
<dbReference type="Pfam" id="PF22936">
    <property type="entry name" value="Pol_BBD"/>
    <property type="match status" value="1"/>
</dbReference>